<keyword evidence="6 11" id="KW-0269">Exonuclease</keyword>
<evidence type="ECO:0000313" key="16">
    <source>
        <dbReference type="Proteomes" id="UP000000669"/>
    </source>
</evidence>
<comment type="catalytic activity">
    <reaction evidence="11">
        <text>ATP + H2O = ADP + phosphate + H(+)</text>
        <dbReference type="Rhea" id="RHEA:13065"/>
        <dbReference type="ChEBI" id="CHEBI:15377"/>
        <dbReference type="ChEBI" id="CHEBI:15378"/>
        <dbReference type="ChEBI" id="CHEBI:30616"/>
        <dbReference type="ChEBI" id="CHEBI:43474"/>
        <dbReference type="ChEBI" id="CHEBI:456216"/>
        <dbReference type="EC" id="5.6.2.3"/>
    </reaction>
</comment>
<protein>
    <recommendedName>
        <fullName evidence="11">RecBCD enzyme subunit RecD</fullName>
        <ecNumber evidence="11">5.6.2.3</ecNumber>
    </recommendedName>
    <alternativeName>
        <fullName evidence="11">DNA 5'-3' helicase subunit RecD</fullName>
    </alternativeName>
    <alternativeName>
        <fullName evidence="11">Exonuclease V subunit RecD</fullName>
        <shortName evidence="11">ExoV subunit RecD</shortName>
    </alternativeName>
    <alternativeName>
        <fullName evidence="11">Helicase/nuclease RecBCD subunit RecD</fullName>
    </alternativeName>
</protein>
<dbReference type="AlphaFoldDB" id="Q057F4"/>
<comment type="subunit">
    <text evidence="11">Heterotrimer of RecB, RecC and RecD. All subunits contribute to DNA-binding.</text>
</comment>
<dbReference type="Pfam" id="PF21185">
    <property type="entry name" value="RecD_N"/>
    <property type="match status" value="1"/>
</dbReference>
<dbReference type="PANTHER" id="PTHR43788:SF6">
    <property type="entry name" value="DNA HELICASE B"/>
    <property type="match status" value="1"/>
</dbReference>
<dbReference type="Gene3D" id="1.10.10.1020">
    <property type="entry name" value="RecBCD complex, subunit RecD, N-terminal domain"/>
    <property type="match status" value="1"/>
</dbReference>
<keyword evidence="8 11" id="KW-0238">DNA-binding</keyword>
<dbReference type="InterPro" id="IPR027785">
    <property type="entry name" value="UvrD-like_helicase_C"/>
</dbReference>
<dbReference type="HOGENOM" id="CLU_007524_1_2_6"/>
<evidence type="ECO:0000256" key="8">
    <source>
        <dbReference type="ARBA" id="ARBA00023125"/>
    </source>
</evidence>
<feature type="domain" description="UvrD-like helicase C-terminal" evidence="13">
    <location>
        <begin position="515"/>
        <end position="562"/>
    </location>
</feature>
<dbReference type="GO" id="GO:0009338">
    <property type="term" value="C:exodeoxyribonuclease V complex"/>
    <property type="evidence" value="ECO:0007669"/>
    <property type="project" value="InterPro"/>
</dbReference>
<dbReference type="Gene3D" id="3.40.50.300">
    <property type="entry name" value="P-loop containing nucleotide triphosphate hydrolases"/>
    <property type="match status" value="2"/>
</dbReference>
<keyword evidence="3 11" id="KW-0227">DNA damage</keyword>
<keyword evidence="9 11" id="KW-0234">DNA repair</keyword>
<keyword evidence="16" id="KW-1185">Reference proteome</keyword>
<keyword evidence="7 11" id="KW-0067">ATP-binding</keyword>
<dbReference type="EMBL" id="CP000263">
    <property type="protein sequence ID" value="ABJ90745.1"/>
    <property type="molecule type" value="Genomic_DNA"/>
</dbReference>
<evidence type="ECO:0000313" key="15">
    <source>
        <dbReference type="EMBL" id="ABJ90745.1"/>
    </source>
</evidence>
<keyword evidence="4 11" id="KW-0378">Hydrolase</keyword>
<dbReference type="eggNOG" id="COG0507">
    <property type="taxonomic scope" value="Bacteria"/>
</dbReference>
<organism evidence="15 16">
    <name type="scientific">Buchnera aphidicola subsp. Cinara cedri (strain Cc)</name>
    <dbReference type="NCBI Taxonomy" id="372461"/>
    <lineage>
        <taxon>Bacteria</taxon>
        <taxon>Pseudomonadati</taxon>
        <taxon>Pseudomonadota</taxon>
        <taxon>Gammaproteobacteria</taxon>
        <taxon>Enterobacterales</taxon>
        <taxon>Erwiniaceae</taxon>
        <taxon>Buchnera</taxon>
    </lineage>
</organism>
<evidence type="ECO:0000256" key="12">
    <source>
        <dbReference type="SAM" id="Phobius"/>
    </source>
</evidence>
<dbReference type="InterPro" id="IPR041851">
    <property type="entry name" value="RecD_N_sf"/>
</dbReference>
<dbReference type="Gene3D" id="2.30.30.940">
    <property type="match status" value="1"/>
</dbReference>
<feature type="binding site" evidence="11">
    <location>
        <begin position="179"/>
        <end position="186"/>
    </location>
    <ligand>
        <name>ATP</name>
        <dbReference type="ChEBI" id="CHEBI:30616"/>
    </ligand>
</feature>
<feature type="transmembrane region" description="Helical" evidence="12">
    <location>
        <begin position="174"/>
        <end position="197"/>
    </location>
</feature>
<dbReference type="GO" id="GO:0000724">
    <property type="term" value="P:double-strand break repair via homologous recombination"/>
    <property type="evidence" value="ECO:0007669"/>
    <property type="project" value="UniProtKB-UniRule"/>
</dbReference>
<dbReference type="InterPro" id="IPR049550">
    <property type="entry name" value="RecD_N"/>
</dbReference>
<comment type="miscellaneous">
    <text evidence="11">In the RecBCD complex, RecB has a slow 3'-5' helicase, an exonuclease activity and loads RecA onto ssDNA, RecD has a fast 5'-3' helicase activity, while RecC stimulates the ATPase and processivity of the RecB helicase and contributes to recognition of the Chi site.</text>
</comment>
<comment type="function">
    <text evidence="11">A helicase/nuclease that prepares dsDNA breaks (DSB) for recombinational DNA repair. Binds to DSBs and unwinds DNA via a highly rapid and processive ATP-dependent bidirectional helicase activity. Unwinds dsDNA until it encounters a Chi (crossover hotspot instigator) sequence from the 3' direction. Cuts ssDNA a few nucleotides 3' to the Chi site. The properties and activities of the enzyme are changed at Chi. The Chi-altered holoenzyme produces a long 3'-ssDNA overhang and facilitates RecA-binding to the ssDNA for homologous DNA recombination and repair. Holoenzyme degrades any linearized DNA that is unable to undergo homologous recombination. In the holoenzyme this subunit has ssDNA-dependent ATPase and 5'-3' helicase activity. When added to pre-assembled RecBC greatly stimulates nuclease activity and augments holoenzyme processivity. Negatively regulates the RecA-loading ability of RecBCD.</text>
</comment>
<comment type="similarity">
    <text evidence="11">Belongs to the RecD family.</text>
</comment>
<evidence type="ECO:0000256" key="5">
    <source>
        <dbReference type="ARBA" id="ARBA00022806"/>
    </source>
</evidence>
<gene>
    <name evidence="11 15" type="primary">recD</name>
    <name evidence="15" type="ordered locus">BCc_283</name>
</gene>
<dbReference type="GO" id="GO:0043139">
    <property type="term" value="F:5'-3' DNA helicase activity"/>
    <property type="evidence" value="ECO:0007669"/>
    <property type="project" value="UniProtKB-UniRule"/>
</dbReference>
<dbReference type="NCBIfam" id="TIGR01447">
    <property type="entry name" value="recD"/>
    <property type="match status" value="1"/>
</dbReference>
<dbReference type="Proteomes" id="UP000000669">
    <property type="component" value="Chromosome"/>
</dbReference>
<evidence type="ECO:0000256" key="10">
    <source>
        <dbReference type="ARBA" id="ARBA00023235"/>
    </source>
</evidence>
<accession>Q057F4</accession>
<dbReference type="InterPro" id="IPR050534">
    <property type="entry name" value="Coronavir_polyprotein_1ab"/>
</dbReference>
<dbReference type="Pfam" id="PF13538">
    <property type="entry name" value="UvrD_C_2"/>
    <property type="match status" value="1"/>
</dbReference>
<dbReference type="CDD" id="cd17933">
    <property type="entry name" value="DEXSc_RecD-like"/>
    <property type="match status" value="1"/>
</dbReference>
<dbReference type="EC" id="5.6.2.3" evidence="11"/>
<keyword evidence="2 11" id="KW-0547">Nucleotide-binding</keyword>
<dbReference type="GO" id="GO:0016887">
    <property type="term" value="F:ATP hydrolysis activity"/>
    <property type="evidence" value="ECO:0007669"/>
    <property type="project" value="RHEA"/>
</dbReference>
<keyword evidence="12" id="KW-1133">Transmembrane helix</keyword>
<evidence type="ECO:0000256" key="6">
    <source>
        <dbReference type="ARBA" id="ARBA00022839"/>
    </source>
</evidence>
<dbReference type="PANTHER" id="PTHR43788">
    <property type="entry name" value="DNA2/NAM7 HELICASE FAMILY MEMBER"/>
    <property type="match status" value="1"/>
</dbReference>
<dbReference type="SUPFAM" id="SSF52540">
    <property type="entry name" value="P-loop containing nucleoside triphosphate hydrolases"/>
    <property type="match status" value="2"/>
</dbReference>
<dbReference type="KEGG" id="bcc:BCc_283"/>
<keyword evidence="1 11" id="KW-0540">Nuclease</keyword>
<name>Q057F4_BUCCC</name>
<reference evidence="15 16" key="1">
    <citation type="journal article" date="2006" name="Science">
        <title>A small microbial genome: the end of a long symbiotic relationship?</title>
        <authorList>
            <person name="Perez-Brocal V."/>
            <person name="Gil R."/>
            <person name="Ramos S."/>
            <person name="Lamelas A."/>
            <person name="Postigo M."/>
            <person name="Michelena J.M."/>
            <person name="Silva F.J."/>
            <person name="Moya A."/>
            <person name="Latorre A."/>
        </authorList>
    </citation>
    <scope>NUCLEOTIDE SEQUENCE [LARGE SCALE GENOMIC DNA]</scope>
    <source>
        <strain evidence="16">Cc</strain>
    </source>
</reference>
<keyword evidence="12" id="KW-0472">Membrane</keyword>
<evidence type="ECO:0000256" key="1">
    <source>
        <dbReference type="ARBA" id="ARBA00022722"/>
    </source>
</evidence>
<feature type="domain" description="RecBCD enzyme subunit RecD N-terminal" evidence="14">
    <location>
        <begin position="33"/>
        <end position="117"/>
    </location>
</feature>
<keyword evidence="5 11" id="KW-0347">Helicase</keyword>
<keyword evidence="10 11" id="KW-0413">Isomerase</keyword>
<dbReference type="CDD" id="cd18809">
    <property type="entry name" value="SF1_C_RecD"/>
    <property type="match status" value="1"/>
</dbReference>
<dbReference type="STRING" id="372461.BCc_283"/>
<dbReference type="InterPro" id="IPR006344">
    <property type="entry name" value="RecD"/>
</dbReference>
<dbReference type="Pfam" id="PF13245">
    <property type="entry name" value="AAA_19"/>
    <property type="match status" value="1"/>
</dbReference>
<evidence type="ECO:0000256" key="2">
    <source>
        <dbReference type="ARBA" id="ARBA00022741"/>
    </source>
</evidence>
<dbReference type="HAMAP" id="MF_01487">
    <property type="entry name" value="RecD"/>
    <property type="match status" value="1"/>
</dbReference>
<keyword evidence="12" id="KW-0812">Transmembrane</keyword>
<evidence type="ECO:0000259" key="13">
    <source>
        <dbReference type="Pfam" id="PF13538"/>
    </source>
</evidence>
<evidence type="ECO:0000256" key="4">
    <source>
        <dbReference type="ARBA" id="ARBA00022801"/>
    </source>
</evidence>
<dbReference type="GO" id="GO:0008854">
    <property type="term" value="F:exodeoxyribonuclease V activity"/>
    <property type="evidence" value="ECO:0007669"/>
    <property type="project" value="InterPro"/>
</dbReference>
<evidence type="ECO:0000256" key="9">
    <source>
        <dbReference type="ARBA" id="ARBA00023204"/>
    </source>
</evidence>
<evidence type="ECO:0000256" key="11">
    <source>
        <dbReference type="HAMAP-Rule" id="MF_01487"/>
    </source>
</evidence>
<dbReference type="InterPro" id="IPR027417">
    <property type="entry name" value="P-loop_NTPase"/>
</dbReference>
<proteinExistence type="inferred from homology"/>
<evidence type="ECO:0000259" key="14">
    <source>
        <dbReference type="Pfam" id="PF21185"/>
    </source>
</evidence>
<evidence type="ECO:0000256" key="7">
    <source>
        <dbReference type="ARBA" id="ARBA00022840"/>
    </source>
</evidence>
<dbReference type="GO" id="GO:0003677">
    <property type="term" value="F:DNA binding"/>
    <property type="evidence" value="ECO:0007669"/>
    <property type="project" value="UniProtKB-UniRule"/>
</dbReference>
<evidence type="ECO:0000256" key="3">
    <source>
        <dbReference type="ARBA" id="ARBA00022763"/>
    </source>
</evidence>
<dbReference type="GO" id="GO:0005524">
    <property type="term" value="F:ATP binding"/>
    <property type="evidence" value="ECO:0007669"/>
    <property type="project" value="UniProtKB-UniRule"/>
</dbReference>
<dbReference type="RefSeq" id="WP_011672664.1">
    <property type="nucleotide sequence ID" value="NC_008513.1"/>
</dbReference>
<sequence>MLSKNIKKFFKIIKIAKKKKEINCIDYYTCINKKISNYSPEVILVILYLIYSARHGHSCIPKKHFVKKKIKRKNVFIKLLNIVSKNNINWFNTVISSMLCSNGTQKTPLVIDKKYIYLYKYWYSENKIIELLYQKKSKKKKNKIEYKKLIKKYCSNYIDKNQKNAVKKALIHNLFFLLGGPGTGKTNIIAYLILILIKISKKKIKIQLTAPTGKAVNKLTQSIYKILKKKNIQKNEKKMIPKEGITLHKLFKIQKETNKNNAKYIKRKKKIDILIIDESSMISLNIMEIILTCIKKKTKIIFVGDVYQLPSVETGSILKKICNFKKKKKEKKKIFFVLKKNYRFNKNSGINFLINQLKKKKIKDINKIYKKKYKDIIWKNLNTSNDYLNMLKKIKLYYKKYWNYVNKKKNPKKIIHKFNKYRILCIINKGIFGTKKINQYLDNYFIKINNKKKKKEFWYHGKPIIIKKNNIFLKLMNGDIGICLYKKKKKKIYFLLSTGKIKKFNPEILFHYKTAWSTTIHKSQGSEFLSVNIIIPNYFSNKFSKELFYTAISRAQKKVTIYANKKILNKIINNNKERYSGLKKKIEELNIFS</sequence>